<comment type="similarity">
    <text evidence="1 4">Belongs to the bacterial ribosomal protein bL12 family.</text>
</comment>
<feature type="domain" description="Large ribosomal subunit protein bL12 C-terminal" evidence="5">
    <location>
        <begin position="56"/>
        <end position="122"/>
    </location>
</feature>
<accession>A0A0C9PKY1</accession>
<dbReference type="SUPFAM" id="SSF48300">
    <property type="entry name" value="Ribosomal protein L7/12, oligomerisation (N-terminal) domain"/>
    <property type="match status" value="1"/>
</dbReference>
<comment type="subunit">
    <text evidence="4">Homodimer. Part of the ribosomal stalk of the 50S ribosomal subunit. Forms a multimeric L10(L12)X complex, where L10 forms an elongated spine to which 2 to 4 L12 dimers bind in a sequential fashion. Binds GTP-bound translation factors.</text>
</comment>
<dbReference type="SUPFAM" id="SSF54736">
    <property type="entry name" value="ClpS-like"/>
    <property type="match status" value="1"/>
</dbReference>
<dbReference type="Gene3D" id="1.20.5.710">
    <property type="entry name" value="Single helix bin"/>
    <property type="match status" value="1"/>
</dbReference>
<dbReference type="GO" id="GO:0003735">
    <property type="term" value="F:structural constituent of ribosome"/>
    <property type="evidence" value="ECO:0007669"/>
    <property type="project" value="InterPro"/>
</dbReference>
<dbReference type="InterPro" id="IPR000206">
    <property type="entry name" value="Ribosomal_bL12"/>
</dbReference>
<dbReference type="GO" id="GO:0022625">
    <property type="term" value="C:cytosolic large ribosomal subunit"/>
    <property type="evidence" value="ECO:0007669"/>
    <property type="project" value="TreeGrafter"/>
</dbReference>
<dbReference type="RefSeq" id="WP_045624672.1">
    <property type="nucleotide sequence ID" value="NZ_BAYM01000009.1"/>
</dbReference>
<evidence type="ECO:0000313" key="7">
    <source>
        <dbReference type="EMBL" id="GAN35621.1"/>
    </source>
</evidence>
<evidence type="ECO:0000256" key="4">
    <source>
        <dbReference type="HAMAP-Rule" id="MF_00368"/>
    </source>
</evidence>
<comment type="function">
    <text evidence="4">Forms part of the ribosomal stalk which helps the ribosome interact with GTP-bound translation factors. Is thus essential for accurate translation.</text>
</comment>
<dbReference type="GO" id="GO:0006412">
    <property type="term" value="P:translation"/>
    <property type="evidence" value="ECO:0007669"/>
    <property type="project" value="UniProtKB-UniRule"/>
</dbReference>
<dbReference type="Pfam" id="PF00542">
    <property type="entry name" value="Ribosomal_L12"/>
    <property type="match status" value="1"/>
</dbReference>
<evidence type="ECO:0000256" key="3">
    <source>
        <dbReference type="ARBA" id="ARBA00023274"/>
    </source>
</evidence>
<evidence type="ECO:0000256" key="2">
    <source>
        <dbReference type="ARBA" id="ARBA00022980"/>
    </source>
</evidence>
<dbReference type="HAMAP" id="MF_00368">
    <property type="entry name" value="Ribosomal_bL12"/>
    <property type="match status" value="1"/>
</dbReference>
<dbReference type="InterPro" id="IPR036235">
    <property type="entry name" value="Ribosomal_bL12_oligo_N_sf"/>
</dbReference>
<evidence type="ECO:0000256" key="1">
    <source>
        <dbReference type="ARBA" id="ARBA00007197"/>
    </source>
</evidence>
<sequence length="122" mass="12562">MALDVDGIIAQLKDASILELNDLVKSIEDEFGVKAAAPVAAGAAAGADDAAAKDTYDVELTEAGQEKVKVIKAVREITGLGLKDAKGMVDAAPKVIKEGLSEDDANKLKEQLEGVGATVTLK</sequence>
<comment type="caution">
    <text evidence="7">The sequence shown here is derived from an EMBL/GenBank/DDBJ whole genome shotgun (WGS) entry which is preliminary data.</text>
</comment>
<dbReference type="PANTHER" id="PTHR45987:SF4">
    <property type="entry name" value="LARGE RIBOSOMAL SUBUNIT PROTEIN BL12M"/>
    <property type="match status" value="1"/>
</dbReference>
<dbReference type="GO" id="GO:0003729">
    <property type="term" value="F:mRNA binding"/>
    <property type="evidence" value="ECO:0007669"/>
    <property type="project" value="TreeGrafter"/>
</dbReference>
<dbReference type="FunFam" id="3.30.1390.10:FF:000001">
    <property type="entry name" value="50S ribosomal protein L7/L12"/>
    <property type="match status" value="1"/>
</dbReference>
<dbReference type="InterPro" id="IPR013823">
    <property type="entry name" value="Ribosomal_bL12_C"/>
</dbReference>
<dbReference type="InterPro" id="IPR008932">
    <property type="entry name" value="Ribosomal_bL12_oligo"/>
</dbReference>
<dbReference type="AlphaFoldDB" id="A0A0C9PKY1"/>
<keyword evidence="3 4" id="KW-0687">Ribonucleoprotein</keyword>
<organism evidence="7 8">
    <name type="scientific">Lacticaseibacillus paracasei NRIC 0644</name>
    <dbReference type="NCBI Taxonomy" id="1435038"/>
    <lineage>
        <taxon>Bacteria</taxon>
        <taxon>Bacillati</taxon>
        <taxon>Bacillota</taxon>
        <taxon>Bacilli</taxon>
        <taxon>Lactobacillales</taxon>
        <taxon>Lactobacillaceae</taxon>
        <taxon>Lacticaseibacillus</taxon>
    </lineage>
</organism>
<dbReference type="InterPro" id="IPR014719">
    <property type="entry name" value="Ribosomal_bL12_C/ClpS-like"/>
</dbReference>
<dbReference type="PANTHER" id="PTHR45987">
    <property type="entry name" value="39S RIBOSOMAL PROTEIN L12"/>
    <property type="match status" value="1"/>
</dbReference>
<feature type="domain" description="Large ribosomal subunit protein bL12 oligomerization" evidence="6">
    <location>
        <begin position="6"/>
        <end position="51"/>
    </location>
</feature>
<evidence type="ECO:0000259" key="5">
    <source>
        <dbReference type="Pfam" id="PF00542"/>
    </source>
</evidence>
<dbReference type="NCBIfam" id="TIGR00855">
    <property type="entry name" value="L12"/>
    <property type="match status" value="1"/>
</dbReference>
<dbReference type="CDD" id="cd00387">
    <property type="entry name" value="Ribosomal_L7_L12"/>
    <property type="match status" value="1"/>
</dbReference>
<proteinExistence type="inferred from homology"/>
<dbReference type="Gene3D" id="3.30.1390.10">
    <property type="match status" value="1"/>
</dbReference>
<keyword evidence="2 4" id="KW-0689">Ribosomal protein</keyword>
<dbReference type="EMBL" id="BAYM01000009">
    <property type="protein sequence ID" value="GAN35621.1"/>
    <property type="molecule type" value="Genomic_DNA"/>
</dbReference>
<evidence type="ECO:0000313" key="8">
    <source>
        <dbReference type="Proteomes" id="UP000032552"/>
    </source>
</evidence>
<protein>
    <recommendedName>
        <fullName evidence="4">Large ribosomal subunit protein bL12</fullName>
    </recommendedName>
</protein>
<name>A0A0C9PKY1_LACPA</name>
<dbReference type="Pfam" id="PF16320">
    <property type="entry name" value="Ribosomal_L12_N"/>
    <property type="match status" value="1"/>
</dbReference>
<gene>
    <name evidence="4" type="primary">rplL</name>
    <name evidence="7" type="ORF">LC0644_0210</name>
</gene>
<reference evidence="8" key="1">
    <citation type="submission" date="2014-05" db="EMBL/GenBank/DDBJ databases">
        <title>Whole genome sequencing of Lactobacillus casei NRIC0644.</title>
        <authorList>
            <person name="Atarashi H."/>
            <person name="Yoshida Y."/>
            <person name="Fujimura S."/>
            <person name="Tanaka N."/>
            <person name="Shiwa Y."/>
            <person name="Yoshikawa H."/>
            <person name="Okada S."/>
            <person name="Nakagawa J."/>
        </authorList>
    </citation>
    <scope>NUCLEOTIDE SEQUENCE [LARGE SCALE GENOMIC DNA]</scope>
    <source>
        <strain evidence="8">NRIC0644</strain>
    </source>
</reference>
<dbReference type="Proteomes" id="UP000032552">
    <property type="component" value="Unassembled WGS sequence"/>
</dbReference>
<evidence type="ECO:0000259" key="6">
    <source>
        <dbReference type="Pfam" id="PF16320"/>
    </source>
</evidence>